<dbReference type="Pfam" id="PF02386">
    <property type="entry name" value="TrkH"/>
    <property type="match status" value="1"/>
</dbReference>
<feature type="transmembrane region" description="Helical" evidence="13">
    <location>
        <begin position="271"/>
        <end position="293"/>
    </location>
</feature>
<keyword evidence="5 12" id="KW-0997">Cell inner membrane</keyword>
<keyword evidence="3 12" id="KW-0813">Transport</keyword>
<keyword evidence="10 12" id="KW-0406">Ion transport</keyword>
<reference evidence="14 15" key="2">
    <citation type="submission" date="2024-09" db="EMBL/GenBank/DDBJ databases">
        <title>Draft genome sequence of Candidatus Magnetaquicoccaceae bacterium FCR-1.</title>
        <authorList>
            <person name="Shimoshige H."/>
            <person name="Shimamura S."/>
            <person name="Taoka A."/>
            <person name="Kobayashi H."/>
            <person name="Maekawa T."/>
        </authorList>
    </citation>
    <scope>NUCLEOTIDE SEQUENCE [LARGE SCALE GENOMIC DNA]</scope>
    <source>
        <strain evidence="14 15">FCR-1</strain>
    </source>
</reference>
<feature type="transmembrane region" description="Helical" evidence="13">
    <location>
        <begin position="69"/>
        <end position="90"/>
    </location>
</feature>
<evidence type="ECO:0000256" key="6">
    <source>
        <dbReference type="ARBA" id="ARBA00022538"/>
    </source>
</evidence>
<name>A0ABQ0C7W3_9PROT</name>
<dbReference type="PANTHER" id="PTHR32024">
    <property type="entry name" value="TRK SYSTEM POTASSIUM UPTAKE PROTEIN TRKG-RELATED"/>
    <property type="match status" value="1"/>
</dbReference>
<evidence type="ECO:0000256" key="1">
    <source>
        <dbReference type="ARBA" id="ARBA00004429"/>
    </source>
</evidence>
<organism evidence="14 15">
    <name type="scientific">Candidatus Magnetaquiglobus chichijimensis</name>
    <dbReference type="NCBI Taxonomy" id="3141448"/>
    <lineage>
        <taxon>Bacteria</taxon>
        <taxon>Pseudomonadati</taxon>
        <taxon>Pseudomonadota</taxon>
        <taxon>Magnetococcia</taxon>
        <taxon>Magnetococcales</taxon>
        <taxon>Candidatus Magnetaquicoccaceae</taxon>
        <taxon>Candidatus Magnetaquiglobus</taxon>
    </lineage>
</organism>
<dbReference type="PANTHER" id="PTHR32024:SF2">
    <property type="entry name" value="TRK SYSTEM POTASSIUM UPTAKE PROTEIN TRKG-RELATED"/>
    <property type="match status" value="1"/>
</dbReference>
<evidence type="ECO:0000256" key="3">
    <source>
        <dbReference type="ARBA" id="ARBA00022448"/>
    </source>
</evidence>
<protein>
    <recommendedName>
        <fullName evidence="12">Trk system potassium uptake protein</fullName>
    </recommendedName>
</protein>
<dbReference type="EMBL" id="BAAFGK010000004">
    <property type="protein sequence ID" value="GAB0056977.1"/>
    <property type="molecule type" value="Genomic_DNA"/>
</dbReference>
<keyword evidence="4 12" id="KW-1003">Cell membrane</keyword>
<evidence type="ECO:0000256" key="12">
    <source>
        <dbReference type="PIRNR" id="PIRNR006247"/>
    </source>
</evidence>
<evidence type="ECO:0000256" key="10">
    <source>
        <dbReference type="ARBA" id="ARBA00023065"/>
    </source>
</evidence>
<feature type="transmembrane region" description="Helical" evidence="13">
    <location>
        <begin position="453"/>
        <end position="478"/>
    </location>
</feature>
<feature type="transmembrane region" description="Helical" evidence="13">
    <location>
        <begin position="326"/>
        <end position="345"/>
    </location>
</feature>
<comment type="function">
    <text evidence="12">Low-affinity potassium transport system. Interacts with Trk system potassium uptake protein TrkA.</text>
</comment>
<evidence type="ECO:0000256" key="4">
    <source>
        <dbReference type="ARBA" id="ARBA00022475"/>
    </source>
</evidence>
<keyword evidence="11 12" id="KW-0472">Membrane</keyword>
<feature type="transmembrane region" description="Helical" evidence="13">
    <location>
        <begin position="233"/>
        <end position="259"/>
    </location>
</feature>
<feature type="transmembrane region" description="Helical" evidence="13">
    <location>
        <begin position="134"/>
        <end position="159"/>
    </location>
</feature>
<gene>
    <name evidence="14" type="primary">trkH_1</name>
    <name evidence="14" type="ORF">SIID45300_01295</name>
</gene>
<dbReference type="RefSeq" id="WP_420904689.1">
    <property type="nucleotide sequence ID" value="NZ_BAAFGK010000004.1"/>
</dbReference>
<proteinExistence type="inferred from homology"/>
<evidence type="ECO:0000313" key="15">
    <source>
        <dbReference type="Proteomes" id="UP001628193"/>
    </source>
</evidence>
<feature type="transmembrane region" description="Helical" evidence="13">
    <location>
        <begin position="391"/>
        <end position="411"/>
    </location>
</feature>
<evidence type="ECO:0000256" key="11">
    <source>
        <dbReference type="ARBA" id="ARBA00023136"/>
    </source>
</evidence>
<feature type="transmembrane region" description="Helical" evidence="13">
    <location>
        <begin position="180"/>
        <end position="200"/>
    </location>
</feature>
<dbReference type="InterPro" id="IPR004772">
    <property type="entry name" value="TrkH"/>
</dbReference>
<feature type="transmembrane region" description="Helical" evidence="13">
    <location>
        <begin position="417"/>
        <end position="441"/>
    </location>
</feature>
<comment type="similarity">
    <text evidence="2 12">Belongs to the TrkH potassium transport family.</text>
</comment>
<keyword evidence="6 12" id="KW-0633">Potassium transport</keyword>
<dbReference type="PIRSF" id="PIRSF006247">
    <property type="entry name" value="TrkH"/>
    <property type="match status" value="1"/>
</dbReference>
<evidence type="ECO:0000256" key="7">
    <source>
        <dbReference type="ARBA" id="ARBA00022692"/>
    </source>
</evidence>
<accession>A0ABQ0C7W3</accession>
<comment type="caution">
    <text evidence="14">The sequence shown here is derived from an EMBL/GenBank/DDBJ whole genome shotgun (WGS) entry which is preliminary data.</text>
</comment>
<sequence>MNLQLNLRIIAVISAMLGLFQLPGLALAWHLGERLAPSAWTLVITFTLALLYMPSRGQLFGGGVNARDGVVAVILGWIVMILLGSLPYYLSGTMRGVDAMFESASGFTTTGSTVLADVEALPQGLLLWRSISQWIGGMGILLLAVAILPYLGVGGAQIMKAEMPGFRKDKLAPRIADSARILWAIYVGLTVACVLAYHLAGMSSLDALHHAFTTISIGGFSPKNASMGAYGPAVQWCAIVFMILAGINYVLYFQLIFLGEWHSLRDEELKWYGIIMLVGSLFCTLEAFASTAAKNLHDALLHGLFQAVSLVTNTGFANVDWETWPLYVQIILLTIAITGAMSGSTTGGIKIVRAIVLFKVLFAVINRMLTQERVIAIKINGKRIPAELLDSVMALGFAMTLTVAAATIILTSLNLDLATAFSATLATLINVGPGIGLVGPMENFGAIPDPGKWLLIVLMVTGRLEVFTVFILFVPHFWKPDAILK</sequence>
<keyword evidence="8 12" id="KW-0630">Potassium</keyword>
<evidence type="ECO:0000313" key="14">
    <source>
        <dbReference type="EMBL" id="GAB0056977.1"/>
    </source>
</evidence>
<evidence type="ECO:0000256" key="2">
    <source>
        <dbReference type="ARBA" id="ARBA00009137"/>
    </source>
</evidence>
<keyword evidence="9 13" id="KW-1133">Transmembrane helix</keyword>
<dbReference type="InterPro" id="IPR003445">
    <property type="entry name" value="Cat_transpt"/>
</dbReference>
<evidence type="ECO:0000256" key="9">
    <source>
        <dbReference type="ARBA" id="ARBA00022989"/>
    </source>
</evidence>
<evidence type="ECO:0000256" key="8">
    <source>
        <dbReference type="ARBA" id="ARBA00022958"/>
    </source>
</evidence>
<reference evidence="14 15" key="1">
    <citation type="submission" date="2024-05" db="EMBL/GenBank/DDBJ databases">
        <authorList>
            <consortium name="Candidatus Magnetaquicoccaceae bacterium FCR-1 genome sequencing consortium"/>
            <person name="Shimoshige H."/>
            <person name="Shimamura S."/>
            <person name="Taoka A."/>
            <person name="Kobayashi H."/>
            <person name="Maekawa T."/>
        </authorList>
    </citation>
    <scope>NUCLEOTIDE SEQUENCE [LARGE SCALE GENOMIC DNA]</scope>
    <source>
        <strain evidence="14 15">FCR-1</strain>
    </source>
</reference>
<dbReference type="Proteomes" id="UP001628193">
    <property type="component" value="Unassembled WGS sequence"/>
</dbReference>
<comment type="subcellular location">
    <subcellularLocation>
        <location evidence="1 12">Cell inner membrane</location>
        <topology evidence="1 12">Multi-pass membrane protein</topology>
    </subcellularLocation>
</comment>
<evidence type="ECO:0000256" key="5">
    <source>
        <dbReference type="ARBA" id="ARBA00022519"/>
    </source>
</evidence>
<feature type="transmembrane region" description="Helical" evidence="13">
    <location>
        <begin position="38"/>
        <end position="57"/>
    </location>
</feature>
<keyword evidence="15" id="KW-1185">Reference proteome</keyword>
<evidence type="ECO:0000256" key="13">
    <source>
        <dbReference type="SAM" id="Phobius"/>
    </source>
</evidence>
<keyword evidence="7 13" id="KW-0812">Transmembrane</keyword>